<dbReference type="PANTHER" id="PTHR30521">
    <property type="entry name" value="DEFERROCHELATASE/PEROXIDASE"/>
    <property type="match status" value="1"/>
</dbReference>
<dbReference type="InterPro" id="IPR011008">
    <property type="entry name" value="Dimeric_a/b-barrel"/>
</dbReference>
<reference evidence="9" key="1">
    <citation type="journal article" date="2014" name="Int. J. Syst. Evol. Microbiol.">
        <title>Complete genome sequence of Corynebacterium casei LMG S-19264T (=DSM 44701T), isolated from a smear-ripened cheese.</title>
        <authorList>
            <consortium name="US DOE Joint Genome Institute (JGI-PGF)"/>
            <person name="Walter F."/>
            <person name="Albersmeier A."/>
            <person name="Kalinowski J."/>
            <person name="Ruckert C."/>
        </authorList>
    </citation>
    <scope>NUCLEOTIDE SEQUENCE</scope>
    <source>
        <strain evidence="9">CGMCC 1.15966</strain>
    </source>
</reference>
<dbReference type="AlphaFoldDB" id="A0A8H9KSX5"/>
<dbReference type="SUPFAM" id="SSF54909">
    <property type="entry name" value="Dimeric alpha+beta barrel"/>
    <property type="match status" value="1"/>
</dbReference>
<proteinExistence type="inferred from homology"/>
<dbReference type="GO" id="GO:0020037">
    <property type="term" value="F:heme binding"/>
    <property type="evidence" value="ECO:0007669"/>
    <property type="project" value="InterPro"/>
</dbReference>
<dbReference type="GO" id="GO:0046872">
    <property type="term" value="F:metal ion binding"/>
    <property type="evidence" value="ECO:0007669"/>
    <property type="project" value="UniProtKB-KW"/>
</dbReference>
<keyword evidence="4" id="KW-0560">Oxidoreductase</keyword>
<dbReference type="InterPro" id="IPR048328">
    <property type="entry name" value="Dyp_perox_C"/>
</dbReference>
<comment type="cofactor">
    <cofactor evidence="1">
        <name>heme b</name>
        <dbReference type="ChEBI" id="CHEBI:60344"/>
    </cofactor>
</comment>
<keyword evidence="2 9" id="KW-0575">Peroxidase</keyword>
<keyword evidence="3" id="KW-0479">Metal-binding</keyword>
<evidence type="ECO:0000259" key="7">
    <source>
        <dbReference type="Pfam" id="PF04261"/>
    </source>
</evidence>
<dbReference type="GO" id="GO:0005829">
    <property type="term" value="C:cytosol"/>
    <property type="evidence" value="ECO:0007669"/>
    <property type="project" value="TreeGrafter"/>
</dbReference>
<dbReference type="Pfam" id="PF20628">
    <property type="entry name" value="Dyp_perox_C"/>
    <property type="match status" value="1"/>
</dbReference>
<evidence type="ECO:0000256" key="2">
    <source>
        <dbReference type="ARBA" id="ARBA00022559"/>
    </source>
</evidence>
<accession>A0A8H9KSX5</accession>
<comment type="caution">
    <text evidence="9">The sequence shown here is derived from an EMBL/GenBank/DDBJ whole genome shotgun (WGS) entry which is preliminary data.</text>
</comment>
<dbReference type="NCBIfam" id="TIGR01413">
    <property type="entry name" value="Dyp_perox_fam"/>
    <property type="match status" value="1"/>
</dbReference>
<dbReference type="Pfam" id="PF04261">
    <property type="entry name" value="Dyp_perox_N"/>
    <property type="match status" value="1"/>
</dbReference>
<reference evidence="9" key="2">
    <citation type="submission" date="2020-09" db="EMBL/GenBank/DDBJ databases">
        <authorList>
            <person name="Sun Q."/>
            <person name="Zhou Y."/>
        </authorList>
    </citation>
    <scope>NUCLEOTIDE SEQUENCE</scope>
    <source>
        <strain evidence="9">CGMCC 1.15966</strain>
    </source>
</reference>
<dbReference type="Proteomes" id="UP000614460">
    <property type="component" value="Unassembled WGS sequence"/>
</dbReference>
<keyword evidence="5" id="KW-0408">Iron</keyword>
<dbReference type="InterPro" id="IPR048327">
    <property type="entry name" value="Dyp_perox_N"/>
</dbReference>
<dbReference type="RefSeq" id="WP_182498811.1">
    <property type="nucleotide sequence ID" value="NZ_BMKM01000002.1"/>
</dbReference>
<organism evidence="9 10">
    <name type="scientific">Sphingobacterium cellulitidis</name>
    <dbReference type="NCBI Taxonomy" id="1768011"/>
    <lineage>
        <taxon>Bacteria</taxon>
        <taxon>Pseudomonadati</taxon>
        <taxon>Bacteroidota</taxon>
        <taxon>Sphingobacteriia</taxon>
        <taxon>Sphingobacteriales</taxon>
        <taxon>Sphingobacteriaceae</taxon>
        <taxon>Sphingobacterium</taxon>
    </lineage>
</organism>
<dbReference type="PANTHER" id="PTHR30521:SF0">
    <property type="entry name" value="DYP-TYPE PEROXIDASE FAMILY PROTEIN"/>
    <property type="match status" value="1"/>
</dbReference>
<gene>
    <name evidence="9" type="ORF">GCM10011516_10670</name>
</gene>
<feature type="domain" description="Dyp-type peroxidase C-terminal" evidence="8">
    <location>
        <begin position="141"/>
        <end position="304"/>
    </location>
</feature>
<feature type="domain" description="Dyp-type peroxidase N-terminal" evidence="7">
    <location>
        <begin position="15"/>
        <end position="137"/>
    </location>
</feature>
<evidence type="ECO:0000256" key="1">
    <source>
        <dbReference type="ARBA" id="ARBA00001970"/>
    </source>
</evidence>
<evidence type="ECO:0000256" key="3">
    <source>
        <dbReference type="ARBA" id="ARBA00022723"/>
    </source>
</evidence>
<evidence type="ECO:0000256" key="6">
    <source>
        <dbReference type="ARBA" id="ARBA00025737"/>
    </source>
</evidence>
<evidence type="ECO:0000259" key="8">
    <source>
        <dbReference type="Pfam" id="PF20628"/>
    </source>
</evidence>
<protein>
    <submittedName>
        <fullName evidence="9">Peroxidase</fullName>
    </submittedName>
</protein>
<evidence type="ECO:0000313" key="9">
    <source>
        <dbReference type="EMBL" id="GGE14743.1"/>
    </source>
</evidence>
<dbReference type="EMBL" id="BMKM01000002">
    <property type="protein sequence ID" value="GGE14743.1"/>
    <property type="molecule type" value="Genomic_DNA"/>
</dbReference>
<evidence type="ECO:0000256" key="4">
    <source>
        <dbReference type="ARBA" id="ARBA00023002"/>
    </source>
</evidence>
<dbReference type="GO" id="GO:0004601">
    <property type="term" value="F:peroxidase activity"/>
    <property type="evidence" value="ECO:0007669"/>
    <property type="project" value="UniProtKB-KW"/>
</dbReference>
<name>A0A8H9KSX5_9SPHI</name>
<sequence>MATQSQNITDYPNNNTIFSVWKFKEGTDYKPVFERLCALVSNLNHSFVVRIPEGRTSCIMGIGYEAWKKLGMPTPLPKELKTFEPIAGAKHTAISTEGDLHFHLRAINAGICYEMAKDIYDIINPVADNLVEVHGFRYWDGRSILGFVDGTENPIGDERAQFALVGKEDPQYEGGSYLFVQKYQHNLKAWEELPTSEQEKAFGRYKLTDIEMTDEVKPKNVHSALASITDENGNDLKIVRDNLPFSNPSKGEFGTYFISYANTFSTTKRMLENMFLGDPIGNYDRILDFSTAETGTLFFVPTQEMLDGYTANP</sequence>
<comment type="similarity">
    <text evidence="6">Belongs to the DyP-type peroxidase family.</text>
</comment>
<evidence type="ECO:0000256" key="5">
    <source>
        <dbReference type="ARBA" id="ARBA00023004"/>
    </source>
</evidence>
<evidence type="ECO:0000313" key="10">
    <source>
        <dbReference type="Proteomes" id="UP000614460"/>
    </source>
</evidence>
<dbReference type="InterPro" id="IPR006314">
    <property type="entry name" value="Dyp_peroxidase"/>
</dbReference>
<keyword evidence="10" id="KW-1185">Reference proteome</keyword>
<dbReference type="PROSITE" id="PS51404">
    <property type="entry name" value="DYP_PEROXIDASE"/>
    <property type="match status" value="1"/>
</dbReference>